<gene>
    <name evidence="3" type="ORF">DNH61_00145</name>
</gene>
<dbReference type="PANTHER" id="PTHR46663">
    <property type="entry name" value="DIGUANYLATE CYCLASE DGCT-RELATED"/>
    <property type="match status" value="1"/>
</dbReference>
<keyword evidence="1" id="KW-1133">Transmembrane helix</keyword>
<sequence length="527" mass="59838">MEQPDWNINRPSHHYQAFILLFATTLGFLGALLYLLFRWESAAHYGEIRQEELEKVQRGSEAIVQHLEGRYSDLYFLADLTSLHRIEEISQIQNGTSEVASEYISFVDRKVQYEQIHFFNRSGKQLFHIYRSGKTIHISEPGMHQDAGTVRYARGINRLAVNEVYISPLELYKNLGRVETPPKPVIHLGTPVFNQNKQQIGAIMVSLLASPLLDRFATASGVQYGYTELLNAEGYWLYSNDSTDRSWGFMFPHRTAETLPRDYPDEWKQMQASPSGQIRSDNGLFTYQRVAPFEDMPEGAYEWTVLSRLPEDKLEDMGAGMKVQFLIFAGVMLVLSAAVTWQYTKSRAYKQQLEYMALYDPVTGLPNRIKFFRALDDALKEGRKDQRFALLFLDLDGFKAVNDTYGHEAGDEVLRMVGSRLRGSVRSGDTLARMGGDEFNLLIKLDNGAQDAEEASKRILAALSAPFELSGGQCRVGASIGISLYDVDGRERETLLHKADSAMYVIKGQGKNGFAFYQEEEHSVKYK</sequence>
<dbReference type="Proteomes" id="UP000249522">
    <property type="component" value="Unassembled WGS sequence"/>
</dbReference>
<evidence type="ECO:0000256" key="1">
    <source>
        <dbReference type="SAM" id="Phobius"/>
    </source>
</evidence>
<evidence type="ECO:0000313" key="3">
    <source>
        <dbReference type="EMBL" id="PZD97713.1"/>
    </source>
</evidence>
<dbReference type="EMBL" id="QKRB01000006">
    <property type="protein sequence ID" value="PZD97713.1"/>
    <property type="molecule type" value="Genomic_DNA"/>
</dbReference>
<feature type="domain" description="GGDEF" evidence="2">
    <location>
        <begin position="386"/>
        <end position="519"/>
    </location>
</feature>
<evidence type="ECO:0000259" key="2">
    <source>
        <dbReference type="PROSITE" id="PS50887"/>
    </source>
</evidence>
<dbReference type="InterPro" id="IPR029787">
    <property type="entry name" value="Nucleotide_cyclase"/>
</dbReference>
<protein>
    <recommendedName>
        <fullName evidence="2">GGDEF domain-containing protein</fullName>
    </recommendedName>
</protein>
<dbReference type="Gene3D" id="3.30.450.20">
    <property type="entry name" value="PAS domain"/>
    <property type="match status" value="2"/>
</dbReference>
<reference evidence="3 4" key="1">
    <citation type="submission" date="2018-06" db="EMBL/GenBank/DDBJ databases">
        <title>Paenibacillus imtechensis sp. nov.</title>
        <authorList>
            <person name="Pinnaka A.K."/>
            <person name="Singh H."/>
            <person name="Kaur M."/>
        </authorList>
    </citation>
    <scope>NUCLEOTIDE SEQUENCE [LARGE SCALE GENOMIC DNA]</scope>
    <source>
        <strain evidence="3 4">SMB1</strain>
    </source>
</reference>
<dbReference type="PROSITE" id="PS50887">
    <property type="entry name" value="GGDEF"/>
    <property type="match status" value="1"/>
</dbReference>
<evidence type="ECO:0000313" key="4">
    <source>
        <dbReference type="Proteomes" id="UP000249522"/>
    </source>
</evidence>
<name>A0A2W1LFW3_9BACL</name>
<organism evidence="3 4">
    <name type="scientific">Paenibacillus sambharensis</name>
    <dbReference type="NCBI Taxonomy" id="1803190"/>
    <lineage>
        <taxon>Bacteria</taxon>
        <taxon>Bacillati</taxon>
        <taxon>Bacillota</taxon>
        <taxon>Bacilli</taxon>
        <taxon>Bacillales</taxon>
        <taxon>Paenibacillaceae</taxon>
        <taxon>Paenibacillus</taxon>
    </lineage>
</organism>
<keyword evidence="1" id="KW-0812">Transmembrane</keyword>
<comment type="caution">
    <text evidence="3">The sequence shown here is derived from an EMBL/GenBank/DDBJ whole genome shotgun (WGS) entry which is preliminary data.</text>
</comment>
<dbReference type="Pfam" id="PF21623">
    <property type="entry name" value="HK_sensor_dom_bact"/>
    <property type="match status" value="1"/>
</dbReference>
<dbReference type="NCBIfam" id="TIGR00254">
    <property type="entry name" value="GGDEF"/>
    <property type="match status" value="1"/>
</dbReference>
<dbReference type="Pfam" id="PF00990">
    <property type="entry name" value="GGDEF"/>
    <property type="match status" value="1"/>
</dbReference>
<dbReference type="SUPFAM" id="SSF103190">
    <property type="entry name" value="Sensory domain-like"/>
    <property type="match status" value="2"/>
</dbReference>
<feature type="transmembrane region" description="Helical" evidence="1">
    <location>
        <begin position="323"/>
        <end position="343"/>
    </location>
</feature>
<dbReference type="Gene3D" id="3.30.70.270">
    <property type="match status" value="1"/>
</dbReference>
<dbReference type="CDD" id="cd01949">
    <property type="entry name" value="GGDEF"/>
    <property type="match status" value="1"/>
</dbReference>
<dbReference type="InterPro" id="IPR029151">
    <property type="entry name" value="Sensor-like_sf"/>
</dbReference>
<dbReference type="SUPFAM" id="SSF55073">
    <property type="entry name" value="Nucleotide cyclase"/>
    <property type="match status" value="1"/>
</dbReference>
<keyword evidence="1" id="KW-0472">Membrane</keyword>
<dbReference type="SMART" id="SM00267">
    <property type="entry name" value="GGDEF"/>
    <property type="match status" value="1"/>
</dbReference>
<proteinExistence type="predicted"/>
<dbReference type="AlphaFoldDB" id="A0A2W1LFW3"/>
<dbReference type="OrthoDB" id="9759607at2"/>
<feature type="transmembrane region" description="Helical" evidence="1">
    <location>
        <begin position="15"/>
        <end position="37"/>
    </location>
</feature>
<dbReference type="InterPro" id="IPR048760">
    <property type="entry name" value="VP0354-like_sensor_dom"/>
</dbReference>
<dbReference type="RefSeq" id="WP_111144676.1">
    <property type="nucleotide sequence ID" value="NZ_QKRB01000006.1"/>
</dbReference>
<accession>A0A2W1LFW3</accession>
<dbReference type="PANTHER" id="PTHR46663:SF3">
    <property type="entry name" value="SLL0267 PROTEIN"/>
    <property type="match status" value="1"/>
</dbReference>
<dbReference type="InterPro" id="IPR043128">
    <property type="entry name" value="Rev_trsase/Diguanyl_cyclase"/>
</dbReference>
<dbReference type="InterPro" id="IPR000160">
    <property type="entry name" value="GGDEF_dom"/>
</dbReference>
<dbReference type="InterPro" id="IPR052163">
    <property type="entry name" value="DGC-Regulatory_Protein"/>
</dbReference>
<keyword evidence="4" id="KW-1185">Reference proteome</keyword>